<dbReference type="InterPro" id="IPR050266">
    <property type="entry name" value="AB_hydrolase_sf"/>
</dbReference>
<dbReference type="Gene3D" id="3.40.50.1820">
    <property type="entry name" value="alpha/beta hydrolase"/>
    <property type="match status" value="1"/>
</dbReference>
<dbReference type="PANTHER" id="PTHR43798:SF5">
    <property type="entry name" value="MONOACYLGLYCEROL LIPASE ABHD6"/>
    <property type="match status" value="1"/>
</dbReference>
<reference evidence="2" key="1">
    <citation type="journal article" date="2020" name="mSystems">
        <title>Genome- and Community-Level Interaction Insights into Carbon Utilization and Element Cycling Functions of Hydrothermarchaeota in Hydrothermal Sediment.</title>
        <authorList>
            <person name="Zhou Z."/>
            <person name="Liu Y."/>
            <person name="Xu W."/>
            <person name="Pan J."/>
            <person name="Luo Z.H."/>
            <person name="Li M."/>
        </authorList>
    </citation>
    <scope>NUCLEOTIDE SEQUENCE [LARGE SCALE GENOMIC DNA]</scope>
    <source>
        <strain evidence="2">HyVt-443</strain>
    </source>
</reference>
<dbReference type="InterPro" id="IPR000073">
    <property type="entry name" value="AB_hydrolase_1"/>
</dbReference>
<accession>A0A831RJT4</accession>
<dbReference type="InterPro" id="IPR029058">
    <property type="entry name" value="AB_hydrolase_fold"/>
</dbReference>
<keyword evidence="2" id="KW-0378">Hydrolase</keyword>
<dbReference type="EMBL" id="DRKP01000110">
    <property type="protein sequence ID" value="HEB96657.1"/>
    <property type="molecule type" value="Genomic_DNA"/>
</dbReference>
<dbReference type="GO" id="GO:0046464">
    <property type="term" value="P:acylglycerol catabolic process"/>
    <property type="evidence" value="ECO:0007669"/>
    <property type="project" value="TreeGrafter"/>
</dbReference>
<name>A0A831RJT4_9GAMM</name>
<protein>
    <submittedName>
        <fullName evidence="2">Alpha/beta hydrolase</fullName>
    </submittedName>
</protein>
<organism evidence="2">
    <name type="scientific">Sedimenticola thiotaurini</name>
    <dbReference type="NCBI Taxonomy" id="1543721"/>
    <lineage>
        <taxon>Bacteria</taxon>
        <taxon>Pseudomonadati</taxon>
        <taxon>Pseudomonadota</taxon>
        <taxon>Gammaproteobacteria</taxon>
        <taxon>Chromatiales</taxon>
        <taxon>Sedimenticolaceae</taxon>
        <taxon>Sedimenticola</taxon>
    </lineage>
</organism>
<dbReference type="PANTHER" id="PTHR43798">
    <property type="entry name" value="MONOACYLGLYCEROL LIPASE"/>
    <property type="match status" value="1"/>
</dbReference>
<dbReference type="SUPFAM" id="SSF53474">
    <property type="entry name" value="alpha/beta-Hydrolases"/>
    <property type="match status" value="1"/>
</dbReference>
<dbReference type="GO" id="GO:0016020">
    <property type="term" value="C:membrane"/>
    <property type="evidence" value="ECO:0007669"/>
    <property type="project" value="TreeGrafter"/>
</dbReference>
<evidence type="ECO:0000259" key="1">
    <source>
        <dbReference type="Pfam" id="PF12697"/>
    </source>
</evidence>
<evidence type="ECO:0000313" key="2">
    <source>
        <dbReference type="EMBL" id="HEB96657.1"/>
    </source>
</evidence>
<dbReference type="Pfam" id="PF12697">
    <property type="entry name" value="Abhydrolase_6"/>
    <property type="match status" value="1"/>
</dbReference>
<feature type="domain" description="AB hydrolase-1" evidence="1">
    <location>
        <begin position="32"/>
        <end position="253"/>
    </location>
</feature>
<dbReference type="Proteomes" id="UP000886251">
    <property type="component" value="Unassembled WGS sequence"/>
</dbReference>
<proteinExistence type="predicted"/>
<gene>
    <name evidence="2" type="ORF">ENI96_09550</name>
</gene>
<sequence>MPPRPATGHLRLGPLRLEYHRYDGVAPDRPTLVLLHEGLGCVELWRDFPRRLAQSTGCPVLAYSRRGYGGSDGRPPPWPVTYMHEEGLEILPRVLQAAGIGRAILVGHSDGASIALIHAGGTPARQILGLVLMAPHVFAEELSLDSIRQARVAYEEGDLRQRLARYHGDNVDHAFPGWNGAWLDPAFRQWNLEPYLPEIDLPLLQIQGEEDQYGTRLQLETIAARVRGPVTTRLLPGCRHAPHLDRPQETLDAIAPFVARLTTGAVQTGPGAAPPGTTTG</sequence>
<comment type="caution">
    <text evidence="2">The sequence shown here is derived from an EMBL/GenBank/DDBJ whole genome shotgun (WGS) entry which is preliminary data.</text>
</comment>
<dbReference type="GO" id="GO:0047372">
    <property type="term" value="F:monoacylglycerol lipase activity"/>
    <property type="evidence" value="ECO:0007669"/>
    <property type="project" value="TreeGrafter"/>
</dbReference>
<dbReference type="AlphaFoldDB" id="A0A831RJT4"/>